<reference evidence="3" key="1">
    <citation type="submission" date="2006-10" db="EMBL/GenBank/DDBJ databases">
        <title>Complete sequence of Solibacter usitatus Ellin6076.</title>
        <authorList>
            <consortium name="US DOE Joint Genome Institute"/>
            <person name="Copeland A."/>
            <person name="Lucas S."/>
            <person name="Lapidus A."/>
            <person name="Barry K."/>
            <person name="Detter J.C."/>
            <person name="Glavina del Rio T."/>
            <person name="Hammon N."/>
            <person name="Israni S."/>
            <person name="Dalin E."/>
            <person name="Tice H."/>
            <person name="Pitluck S."/>
            <person name="Thompson L.S."/>
            <person name="Brettin T."/>
            <person name="Bruce D."/>
            <person name="Han C."/>
            <person name="Tapia R."/>
            <person name="Gilna P."/>
            <person name="Schmutz J."/>
            <person name="Larimer F."/>
            <person name="Land M."/>
            <person name="Hauser L."/>
            <person name="Kyrpides N."/>
            <person name="Mikhailova N."/>
            <person name="Janssen P.H."/>
            <person name="Kuske C.R."/>
            <person name="Richardson P."/>
        </authorList>
    </citation>
    <scope>NUCLEOTIDE SEQUENCE</scope>
    <source>
        <strain evidence="3">Ellin6076</strain>
    </source>
</reference>
<dbReference type="EC" id="1.3.1.12" evidence="3"/>
<dbReference type="Gene3D" id="1.10.3660.10">
    <property type="entry name" value="6-phosphogluconate dehydrogenase C-terminal like domain"/>
    <property type="match status" value="1"/>
</dbReference>
<dbReference type="SUPFAM" id="SSF48179">
    <property type="entry name" value="6-phosphogluconate dehydrogenase C-terminal domain-like"/>
    <property type="match status" value="1"/>
</dbReference>
<feature type="domain" description="Prephenate/arogenate dehydrogenase" evidence="2">
    <location>
        <begin position="2"/>
        <end position="281"/>
    </location>
</feature>
<dbReference type="GO" id="GO:0004665">
    <property type="term" value="F:prephenate dehydrogenase (NADP+) activity"/>
    <property type="evidence" value="ECO:0007669"/>
    <property type="project" value="InterPro"/>
</dbReference>
<dbReference type="STRING" id="234267.Acid_7884"/>
<keyword evidence="1 3" id="KW-0560">Oxidoreductase</keyword>
<dbReference type="GO" id="GO:0006571">
    <property type="term" value="P:tyrosine biosynthetic process"/>
    <property type="evidence" value="ECO:0007669"/>
    <property type="project" value="InterPro"/>
</dbReference>
<dbReference type="InterPro" id="IPR046825">
    <property type="entry name" value="PDH_C"/>
</dbReference>
<organism evidence="3">
    <name type="scientific">Solibacter usitatus (strain Ellin6076)</name>
    <dbReference type="NCBI Taxonomy" id="234267"/>
    <lineage>
        <taxon>Bacteria</taxon>
        <taxon>Pseudomonadati</taxon>
        <taxon>Acidobacteriota</taxon>
        <taxon>Terriglobia</taxon>
        <taxon>Bryobacterales</taxon>
        <taxon>Solibacteraceae</taxon>
        <taxon>Candidatus Solibacter</taxon>
    </lineage>
</organism>
<dbReference type="InterPro" id="IPR008927">
    <property type="entry name" value="6-PGluconate_DH-like_C_sf"/>
</dbReference>
<evidence type="ECO:0000313" key="3">
    <source>
        <dbReference type="EMBL" id="ABJ88778.1"/>
    </source>
</evidence>
<dbReference type="eggNOG" id="COG0287">
    <property type="taxonomic scope" value="Bacteria"/>
</dbReference>
<dbReference type="FunFam" id="3.40.50.720:FF:000208">
    <property type="entry name" value="Prephenate dehydrogenase"/>
    <property type="match status" value="1"/>
</dbReference>
<dbReference type="PANTHER" id="PTHR21363">
    <property type="entry name" value="PREPHENATE DEHYDROGENASE"/>
    <property type="match status" value="1"/>
</dbReference>
<dbReference type="Gene3D" id="3.40.50.720">
    <property type="entry name" value="NAD(P)-binding Rossmann-like Domain"/>
    <property type="match status" value="1"/>
</dbReference>
<dbReference type="PROSITE" id="PS51176">
    <property type="entry name" value="PDH_ADH"/>
    <property type="match status" value="1"/>
</dbReference>
<evidence type="ECO:0000259" key="2">
    <source>
        <dbReference type="PROSITE" id="PS51176"/>
    </source>
</evidence>
<dbReference type="PANTHER" id="PTHR21363:SF0">
    <property type="entry name" value="PREPHENATE DEHYDROGENASE [NADP(+)]"/>
    <property type="match status" value="1"/>
</dbReference>
<dbReference type="AlphaFoldDB" id="Q01NJ2"/>
<dbReference type="HOGENOM" id="CLU_055968_0_0_0"/>
<dbReference type="InterPro" id="IPR036291">
    <property type="entry name" value="NAD(P)-bd_dom_sf"/>
</dbReference>
<gene>
    <name evidence="3" type="ordered locus">Acid_7884</name>
</gene>
<dbReference type="InParanoid" id="Q01NJ2"/>
<protein>
    <submittedName>
        <fullName evidence="3">Prephenate dehydrogenase</fullName>
        <ecNumber evidence="3">1.3.1.12</ecNumber>
    </submittedName>
</protein>
<dbReference type="GO" id="GO:0070403">
    <property type="term" value="F:NAD+ binding"/>
    <property type="evidence" value="ECO:0007669"/>
    <property type="project" value="InterPro"/>
</dbReference>
<accession>Q01NJ2</accession>
<dbReference type="EMBL" id="CP000473">
    <property type="protein sequence ID" value="ABJ88778.1"/>
    <property type="molecule type" value="Genomic_DNA"/>
</dbReference>
<dbReference type="GO" id="GO:0008977">
    <property type="term" value="F:prephenate dehydrogenase (NAD+) activity"/>
    <property type="evidence" value="ECO:0007669"/>
    <property type="project" value="UniProtKB-EC"/>
</dbReference>
<dbReference type="InterPro" id="IPR050812">
    <property type="entry name" value="Preph/Arog_dehydrog"/>
</dbReference>
<name>Q01NJ2_SOLUE</name>
<evidence type="ECO:0000256" key="1">
    <source>
        <dbReference type="ARBA" id="ARBA00023002"/>
    </source>
</evidence>
<dbReference type="SUPFAM" id="SSF51735">
    <property type="entry name" value="NAD(P)-binding Rossmann-fold domains"/>
    <property type="match status" value="1"/>
</dbReference>
<proteinExistence type="predicted"/>
<dbReference type="Pfam" id="PF02153">
    <property type="entry name" value="PDH_N"/>
    <property type="match status" value="1"/>
</dbReference>
<dbReference type="InterPro" id="IPR003099">
    <property type="entry name" value="Prephen_DH"/>
</dbReference>
<dbReference type="InterPro" id="IPR046826">
    <property type="entry name" value="PDH_N"/>
</dbReference>
<dbReference type="Pfam" id="PF20463">
    <property type="entry name" value="PDH_C"/>
    <property type="match status" value="1"/>
</dbReference>
<sequence length="281" mass="30340">MNNVVIVGTGLIGASFGLAMRKAGYKGRITGVSSAQAIADAVAVGAIDGGATLEEAVPEAELVFLSQTIGRIMDTIRHLDPLLQPGTLVTDAGSTKCEIVDLARQCITRVQFLGGHPMAGKETRGAAAADAELFRNRTWILTPDTAEELRTSCALEFRMLLHKIGARVLTLDADEHDRVVSLTSHLAQLASTALAATVADKLGGPPRLEAAGPGLEDMTRLALGSYELWRDILATNSDHIDRALGVYIQELEHMRENLRTRQLQQEFERGRELAVRIRAPK</sequence>
<dbReference type="KEGG" id="sus:Acid_7884"/>
<dbReference type="OrthoDB" id="9802008at2"/>